<keyword evidence="2" id="KW-1133">Transmembrane helix</keyword>
<comment type="caution">
    <text evidence="3">The sequence shown here is derived from an EMBL/GenBank/DDBJ whole genome shotgun (WGS) entry which is preliminary data.</text>
</comment>
<evidence type="ECO:0008006" key="5">
    <source>
        <dbReference type="Google" id="ProtNLM"/>
    </source>
</evidence>
<keyword evidence="2" id="KW-0472">Membrane</keyword>
<dbReference type="InterPro" id="IPR021435">
    <property type="entry name" value="DUF3084"/>
</dbReference>
<name>C4V4Q1_9FIRM</name>
<reference evidence="3 4" key="1">
    <citation type="submission" date="2009-04" db="EMBL/GenBank/DDBJ databases">
        <authorList>
            <person name="Qin X."/>
            <person name="Bachman B."/>
            <person name="Battles P."/>
            <person name="Bell A."/>
            <person name="Bess C."/>
            <person name="Bickham C."/>
            <person name="Chaboub L."/>
            <person name="Chen D."/>
            <person name="Coyle M."/>
            <person name="Deiros D.R."/>
            <person name="Dinh H."/>
            <person name="Forbes L."/>
            <person name="Fowler G."/>
            <person name="Francisco L."/>
            <person name="Fu Q."/>
            <person name="Gubbala S."/>
            <person name="Hale W."/>
            <person name="Han Y."/>
            <person name="Hemphill L."/>
            <person name="Highlander S.K."/>
            <person name="Hirani K."/>
            <person name="Hogues M."/>
            <person name="Jackson L."/>
            <person name="Jakkamsetti A."/>
            <person name="Javaid M."/>
            <person name="Jiang H."/>
            <person name="Korchina V."/>
            <person name="Kovar C."/>
            <person name="Lara F."/>
            <person name="Lee S."/>
            <person name="Mata R."/>
            <person name="Mathew T."/>
            <person name="Moen C."/>
            <person name="Morales K."/>
            <person name="Munidasa M."/>
            <person name="Nazareth L."/>
            <person name="Ngo R."/>
            <person name="Nguyen L."/>
            <person name="Okwuonu G."/>
            <person name="Ongeri F."/>
            <person name="Patil S."/>
            <person name="Petrosino J."/>
            <person name="Pham C."/>
            <person name="Pham P."/>
            <person name="Pu L.-L."/>
            <person name="Puazo M."/>
            <person name="Raj R."/>
            <person name="Reid J."/>
            <person name="Rouhana J."/>
            <person name="Saada N."/>
            <person name="Shang Y."/>
            <person name="Simmons D."/>
            <person name="Thornton R."/>
            <person name="Warren J."/>
            <person name="Weissenberger G."/>
            <person name="Zhang J."/>
            <person name="Zhang L."/>
            <person name="Zhou C."/>
            <person name="Zhu D."/>
            <person name="Muzny D."/>
            <person name="Worley K."/>
            <person name="Gibbs R."/>
        </authorList>
    </citation>
    <scope>NUCLEOTIDE SEQUENCE [LARGE SCALE GENOMIC DNA]</scope>
    <source>
        <strain evidence="3 4">ATCC 43531</strain>
    </source>
</reference>
<dbReference type="EMBL" id="ACLA01000021">
    <property type="protein sequence ID" value="EEQ48148.1"/>
    <property type="molecule type" value="Genomic_DNA"/>
</dbReference>
<protein>
    <recommendedName>
        <fullName evidence="5">DUF3084 domain-containing protein</fullName>
    </recommendedName>
</protein>
<dbReference type="AlphaFoldDB" id="C4V4Q1"/>
<gene>
    <name evidence="3" type="ORF">HMPREF0908_1485</name>
</gene>
<evidence type="ECO:0000313" key="4">
    <source>
        <dbReference type="Proteomes" id="UP000005309"/>
    </source>
</evidence>
<dbReference type="eggNOG" id="COG4372">
    <property type="taxonomic scope" value="Bacteria"/>
</dbReference>
<evidence type="ECO:0000256" key="1">
    <source>
        <dbReference type="SAM" id="Coils"/>
    </source>
</evidence>
<dbReference type="STRING" id="638302.HMPREF0908_1485"/>
<dbReference type="Proteomes" id="UP000005309">
    <property type="component" value="Unassembled WGS sequence"/>
</dbReference>
<feature type="coiled-coil region" evidence="1">
    <location>
        <begin position="99"/>
        <end position="140"/>
    </location>
</feature>
<feature type="transmembrane region" description="Helical" evidence="2">
    <location>
        <begin position="12"/>
        <end position="29"/>
    </location>
</feature>
<feature type="transmembrane region" description="Helical" evidence="2">
    <location>
        <begin position="50"/>
        <end position="74"/>
    </location>
</feature>
<dbReference type="Pfam" id="PF11283">
    <property type="entry name" value="DUF3084"/>
    <property type="match status" value="1"/>
</dbReference>
<sequence>MIEQRGDIMYGVTLILVLAVVGGVIAFIGDRLGTRIGKKKLTIFGLRPRHTAVVVTIFTGICITTVTFGIMAAASENVRTALFGMDRLNAMIADTRAALETTAAALTAAEDAKQQADDELAKSEDEIAGLRSEQDDLRAESDRLSAGNRALMMEKEGLISLNGRLSGENAKLLTDIDELGVRANVLRENILNLREGNIVYQAGEIIASGTIPAGLTHDEVERGLAGIVQLGTRNISTRLGENHTDQDIWIYRPEYDAAVRTITESPVEMIVRIVASGNLVRGDEIRAAIELYPNRTIYRSGELVAARVYAPEGQGPAAEAAVVSFLREVNEAASDKGILPDPIRGTVGVIEGAEFYGLVQELMSHTGNVVLSAYAAGDTDALGPLRLRFKVESESSS</sequence>
<keyword evidence="1" id="KW-0175">Coiled coil</keyword>
<dbReference type="HOGENOM" id="CLU_033222_1_0_9"/>
<organism evidence="3 4">
    <name type="scientific">Selenomonas flueggei ATCC 43531</name>
    <dbReference type="NCBI Taxonomy" id="638302"/>
    <lineage>
        <taxon>Bacteria</taxon>
        <taxon>Bacillati</taxon>
        <taxon>Bacillota</taxon>
        <taxon>Negativicutes</taxon>
        <taxon>Selenomonadales</taxon>
        <taxon>Selenomonadaceae</taxon>
        <taxon>Selenomonas</taxon>
    </lineage>
</organism>
<proteinExistence type="predicted"/>
<accession>C4V4Q1</accession>
<keyword evidence="4" id="KW-1185">Reference proteome</keyword>
<evidence type="ECO:0000313" key="3">
    <source>
        <dbReference type="EMBL" id="EEQ48148.1"/>
    </source>
</evidence>
<keyword evidence="2" id="KW-0812">Transmembrane</keyword>
<evidence type="ECO:0000256" key="2">
    <source>
        <dbReference type="SAM" id="Phobius"/>
    </source>
</evidence>